<keyword evidence="2" id="KW-1133">Transmembrane helix</keyword>
<dbReference type="Pfam" id="PF00583">
    <property type="entry name" value="Acetyltransf_1"/>
    <property type="match status" value="1"/>
</dbReference>
<dbReference type="RefSeq" id="WP_185134601.1">
    <property type="nucleotide sequence ID" value="NZ_BORM01000022.1"/>
</dbReference>
<keyword evidence="2" id="KW-0472">Membrane</keyword>
<name>A0A841TXA0_9BACL</name>
<dbReference type="SUPFAM" id="SSF55729">
    <property type="entry name" value="Acyl-CoA N-acyltransferases (Nat)"/>
    <property type="match status" value="1"/>
</dbReference>
<evidence type="ECO:0000313" key="4">
    <source>
        <dbReference type="EMBL" id="MBB6690571.1"/>
    </source>
</evidence>
<dbReference type="AlphaFoldDB" id="A0A841TXA0"/>
<accession>A0A841TXA0</accession>
<dbReference type="InterPro" id="IPR016181">
    <property type="entry name" value="Acyl_CoA_acyltransferase"/>
</dbReference>
<keyword evidence="2" id="KW-0812">Transmembrane</keyword>
<evidence type="ECO:0000256" key="2">
    <source>
        <dbReference type="SAM" id="Phobius"/>
    </source>
</evidence>
<dbReference type="Gene3D" id="3.40.630.30">
    <property type="match status" value="1"/>
</dbReference>
<feature type="compositionally biased region" description="Low complexity" evidence="1">
    <location>
        <begin position="203"/>
        <end position="216"/>
    </location>
</feature>
<organism evidence="4 5">
    <name type="scientific">Cohnella xylanilytica</name>
    <dbReference type="NCBI Taxonomy" id="557555"/>
    <lineage>
        <taxon>Bacteria</taxon>
        <taxon>Bacillati</taxon>
        <taxon>Bacillota</taxon>
        <taxon>Bacilli</taxon>
        <taxon>Bacillales</taxon>
        <taxon>Paenibacillaceae</taxon>
        <taxon>Cohnella</taxon>
    </lineage>
</organism>
<evidence type="ECO:0000259" key="3">
    <source>
        <dbReference type="PROSITE" id="PS51186"/>
    </source>
</evidence>
<feature type="compositionally biased region" description="Acidic residues" evidence="1">
    <location>
        <begin position="147"/>
        <end position="175"/>
    </location>
</feature>
<dbReference type="GO" id="GO:0016747">
    <property type="term" value="F:acyltransferase activity, transferring groups other than amino-acyl groups"/>
    <property type="evidence" value="ECO:0007669"/>
    <property type="project" value="InterPro"/>
</dbReference>
<gene>
    <name evidence="4" type="ORF">H7B90_04060</name>
</gene>
<feature type="domain" description="N-acetyltransferase" evidence="3">
    <location>
        <begin position="227"/>
        <end position="382"/>
    </location>
</feature>
<proteinExistence type="predicted"/>
<comment type="caution">
    <text evidence="4">The sequence shown here is derived from an EMBL/GenBank/DDBJ whole genome shotgun (WGS) entry which is preliminary data.</text>
</comment>
<evidence type="ECO:0000256" key="1">
    <source>
        <dbReference type="SAM" id="MobiDB-lite"/>
    </source>
</evidence>
<dbReference type="PROSITE" id="PS51186">
    <property type="entry name" value="GNAT"/>
    <property type="match status" value="1"/>
</dbReference>
<reference evidence="4 5" key="1">
    <citation type="submission" date="2020-08" db="EMBL/GenBank/DDBJ databases">
        <title>Cohnella phylogeny.</title>
        <authorList>
            <person name="Dunlap C."/>
        </authorList>
    </citation>
    <scope>NUCLEOTIDE SEQUENCE [LARGE SCALE GENOMIC DNA]</scope>
    <source>
        <strain evidence="4 5">DSM 25239</strain>
    </source>
</reference>
<sequence length="384" mass="42229">MPTPSSIKTARLLLVFKLILILFVVAIALLVLVIPDSLSSGWSGYREKTIDSMFGLKPEEYKAGHFGIVLLNFAPAILMIALNIYFINKRKRLVSIVLSLLVLWFSFNNMIQLVLSFACIVLLMTRSSRAYFLEGAGALSPAAAEKADDDDSPDGESDEPDERENPDDEESGSDSDSEKPASSAESKGGEGSGEEPPKETKVAARSAASASGSSGRSRPKPSADPVVEIREAGAEDAEVVHFLMLEAFEEYRAAVPPSSALDETAESVREALESGGESAVILYEDDIPAAMVRYRFEEDAIYFFRLSVAPPRRKRGYARQLVEWVERKGRSQGLSFSRCKVRQSVHRNLVLYENMGYEIKDQELVVRPEGSVKALLLEKNLGPQ</sequence>
<keyword evidence="5" id="KW-1185">Reference proteome</keyword>
<dbReference type="EMBL" id="JACJVR010000012">
    <property type="protein sequence ID" value="MBB6690571.1"/>
    <property type="molecule type" value="Genomic_DNA"/>
</dbReference>
<protein>
    <submittedName>
        <fullName evidence="4">GNAT family N-acetyltransferase</fullName>
    </submittedName>
</protein>
<dbReference type="CDD" id="cd04301">
    <property type="entry name" value="NAT_SF"/>
    <property type="match status" value="1"/>
</dbReference>
<feature type="region of interest" description="Disordered" evidence="1">
    <location>
        <begin position="142"/>
        <end position="224"/>
    </location>
</feature>
<feature type="transmembrane region" description="Helical" evidence="2">
    <location>
        <begin position="12"/>
        <end position="34"/>
    </location>
</feature>
<dbReference type="InterPro" id="IPR000182">
    <property type="entry name" value="GNAT_dom"/>
</dbReference>
<dbReference type="Proteomes" id="UP000553776">
    <property type="component" value="Unassembled WGS sequence"/>
</dbReference>
<feature type="transmembrane region" description="Helical" evidence="2">
    <location>
        <begin position="93"/>
        <end position="124"/>
    </location>
</feature>
<keyword evidence="4" id="KW-0808">Transferase</keyword>
<evidence type="ECO:0000313" key="5">
    <source>
        <dbReference type="Proteomes" id="UP000553776"/>
    </source>
</evidence>
<feature type="transmembrane region" description="Helical" evidence="2">
    <location>
        <begin position="63"/>
        <end position="86"/>
    </location>
</feature>